<organism evidence="1 2">
    <name type="scientific">Paenibacillus odorifer</name>
    <dbReference type="NCBI Taxonomy" id="189426"/>
    <lineage>
        <taxon>Bacteria</taxon>
        <taxon>Bacillati</taxon>
        <taxon>Bacillota</taxon>
        <taxon>Bacilli</taxon>
        <taxon>Bacillales</taxon>
        <taxon>Paenibacillaceae</taxon>
        <taxon>Paenibacillus</taxon>
    </lineage>
</organism>
<proteinExistence type="predicted"/>
<dbReference type="EMBL" id="MPTW01000003">
    <property type="protein sequence ID" value="OME72356.1"/>
    <property type="molecule type" value="Genomic_DNA"/>
</dbReference>
<dbReference type="Proteomes" id="UP000187425">
    <property type="component" value="Unassembled WGS sequence"/>
</dbReference>
<protein>
    <recommendedName>
        <fullName evidence="3">Immunity protein 30 domain-containing protein</fullName>
    </recommendedName>
</protein>
<evidence type="ECO:0000313" key="1">
    <source>
        <dbReference type="EMBL" id="OME72356.1"/>
    </source>
</evidence>
<reference evidence="1 2" key="1">
    <citation type="submission" date="2016-11" db="EMBL/GenBank/DDBJ databases">
        <title>Paenibacillus species isolates.</title>
        <authorList>
            <person name="Beno S.M."/>
        </authorList>
    </citation>
    <scope>NUCLEOTIDE SEQUENCE [LARGE SCALE GENOMIC DNA]</scope>
    <source>
        <strain evidence="1 2">FSL H7-0443</strain>
    </source>
</reference>
<evidence type="ECO:0008006" key="3">
    <source>
        <dbReference type="Google" id="ProtNLM"/>
    </source>
</evidence>
<dbReference type="SUPFAM" id="SSF48371">
    <property type="entry name" value="ARM repeat"/>
    <property type="match status" value="1"/>
</dbReference>
<name>A0A1R0ZKS0_9BACL</name>
<dbReference type="RefSeq" id="WP_076284048.1">
    <property type="nucleotide sequence ID" value="NZ_MPTW01000003.1"/>
</dbReference>
<evidence type="ECO:0000313" key="2">
    <source>
        <dbReference type="Proteomes" id="UP000187425"/>
    </source>
</evidence>
<dbReference type="InterPro" id="IPR016024">
    <property type="entry name" value="ARM-type_fold"/>
</dbReference>
<dbReference type="OrthoDB" id="2088402at2"/>
<accession>A0A1R0ZKS0</accession>
<comment type="caution">
    <text evidence="1">The sequence shown here is derived from an EMBL/GenBank/DDBJ whole genome shotgun (WGS) entry which is preliminary data.</text>
</comment>
<gene>
    <name evidence="1" type="ORF">BSK65_08295</name>
</gene>
<sequence>MNEREVSYVTYTQKHRDIIITGATAINDFLNNKDVSEKRSLLFCLDMYLDPYFGYELSYFDEIILLLEKHLLFDHCKEIKQDILQLLNDYSKNKLDYLADHIEEIEFELLADALYALSNTFNKEYIPVFILFENHQNQNVSDTAKNALIELSKKKL</sequence>
<dbReference type="AlphaFoldDB" id="A0A1R0ZKS0"/>